<sequence>MTTQLRYIGPPWRLDVSLQTRHPELHRAIVDYVTSFASAAIYSAAISEFEAANEALDTALDTGVGVEAATDRESDSIEAAAAARDAFHHDVCDVPTLQSEWGNEWNWQVFVGDELVAGDMNVRVTNERFSGRIGYPSNLPYRPDPGVRTARFPLTIRTV</sequence>
<accession>A0A6J5RGM3</accession>
<protein>
    <submittedName>
        <fullName evidence="1">Uncharacterized protein</fullName>
    </submittedName>
</protein>
<name>A0A6J5RGM3_9CAUD</name>
<reference evidence="1" key="1">
    <citation type="submission" date="2020-05" db="EMBL/GenBank/DDBJ databases">
        <authorList>
            <person name="Chiriac C."/>
            <person name="Salcher M."/>
            <person name="Ghai R."/>
            <person name="Kavagutti S V."/>
        </authorList>
    </citation>
    <scope>NUCLEOTIDE SEQUENCE</scope>
</reference>
<gene>
    <name evidence="1" type="ORF">UFOVP1279_66</name>
</gene>
<organism evidence="1">
    <name type="scientific">uncultured Caudovirales phage</name>
    <dbReference type="NCBI Taxonomy" id="2100421"/>
    <lineage>
        <taxon>Viruses</taxon>
        <taxon>Duplodnaviria</taxon>
        <taxon>Heunggongvirae</taxon>
        <taxon>Uroviricota</taxon>
        <taxon>Caudoviricetes</taxon>
        <taxon>Peduoviridae</taxon>
        <taxon>Maltschvirus</taxon>
        <taxon>Maltschvirus maltsch</taxon>
    </lineage>
</organism>
<dbReference type="EMBL" id="LR797224">
    <property type="protein sequence ID" value="CAB4195152.1"/>
    <property type="molecule type" value="Genomic_DNA"/>
</dbReference>
<evidence type="ECO:0000313" key="1">
    <source>
        <dbReference type="EMBL" id="CAB4195152.1"/>
    </source>
</evidence>
<proteinExistence type="predicted"/>